<evidence type="ECO:0000313" key="4">
    <source>
        <dbReference type="WBParaSite" id="SMRG1_3870.1"/>
    </source>
</evidence>
<accession>A0AA84ZMJ7</accession>
<feature type="compositionally biased region" description="Low complexity" evidence="1">
    <location>
        <begin position="511"/>
        <end position="520"/>
    </location>
</feature>
<feature type="domain" description="BSD" evidence="2">
    <location>
        <begin position="357"/>
        <end position="402"/>
    </location>
</feature>
<feature type="compositionally biased region" description="Basic residues" evidence="1">
    <location>
        <begin position="530"/>
        <end position="540"/>
    </location>
</feature>
<dbReference type="Proteomes" id="UP000050790">
    <property type="component" value="Unassembled WGS sequence"/>
</dbReference>
<dbReference type="WBParaSite" id="SMRG1_3870.1">
    <property type="protein sequence ID" value="SMRG1_3870.1"/>
    <property type="gene ID" value="SMRG1_3870"/>
</dbReference>
<protein>
    <recommendedName>
        <fullName evidence="2">BSD domain-containing protein</fullName>
    </recommendedName>
</protein>
<sequence>MLKGYLKGVVDLVNNLTEPAGSDENLTSGDTPEVLGEGCKDQDNGSSNRPRTLNSVPNSQSVDNSESSSVLSWITNLIAANGENSMLFYMDSLASMGINPNDDNEKQADQESEKSLVITEDISKIEVPEVSKSQEDNKLITHDINCDWTDKFSVKTSHVWEQIKKDFNEVVHSVSEPKDVVYRTAFSVRDRITAAANTVKNLNPNEFLLPDNESETDQQFTKTENIVNDDLTALPPALPSFTNIKQDVSQLVDSLYNGIMSTGTYFGLITGENQCKDKSKHQTRLDLLRADPATYELEPPTPPASSGIHSYHDWRSAYFDEDNCQPMNGVLLANAKSHEYSNVPIEELTQAPHPSPEELLDSYPFMRTYLTQLVHPDGKINDKSMSDADFWSRYYYRVWLLDSTEFHRRKLNERVEFVSTVKQTIPNESTRYANDTDETCKNLNVTQDDEWPDSDDHTTVENESEISNDEFITKYCNNDTTITSTRSDSQCSSRFFNQNNSIEKKIRRNSDSSSSSTNNNDNEESNHESKSKRKHSYKKPLNKIKHLRKLSCNKKENLSDNLKPDNIKVECLSTLPTEDQNSTNVSSDFEEMTSGLSSVVILADEVENDEMTTAKAFTTDKSTVHSSERSTIEHKASISDDEAWSDSENERKNYSLDKTNKKSTETNNNKDETVTIKNSELQLTDEVCNSVSFKRKNCFTLLVTMLILKDWIRFSTIFFQVCVSNWICPLVI</sequence>
<feature type="compositionally biased region" description="Basic and acidic residues" evidence="1">
    <location>
        <begin position="622"/>
        <end position="638"/>
    </location>
</feature>
<feature type="compositionally biased region" description="Basic and acidic residues" evidence="1">
    <location>
        <begin position="648"/>
        <end position="671"/>
    </location>
</feature>
<organism evidence="3 4">
    <name type="scientific">Schistosoma margrebowiei</name>
    <dbReference type="NCBI Taxonomy" id="48269"/>
    <lineage>
        <taxon>Eukaryota</taxon>
        <taxon>Metazoa</taxon>
        <taxon>Spiralia</taxon>
        <taxon>Lophotrochozoa</taxon>
        <taxon>Platyhelminthes</taxon>
        <taxon>Trematoda</taxon>
        <taxon>Digenea</taxon>
        <taxon>Strigeidida</taxon>
        <taxon>Schistosomatoidea</taxon>
        <taxon>Schistosomatidae</taxon>
        <taxon>Schistosoma</taxon>
    </lineage>
</organism>
<dbReference type="InterPro" id="IPR005607">
    <property type="entry name" value="BSD_dom"/>
</dbReference>
<name>A0AA84ZMJ7_9TREM</name>
<dbReference type="AlphaFoldDB" id="A0AA84ZMJ7"/>
<feature type="compositionally biased region" description="Polar residues" evidence="1">
    <location>
        <begin position="44"/>
        <end position="57"/>
    </location>
</feature>
<feature type="region of interest" description="Disordered" evidence="1">
    <location>
        <begin position="619"/>
        <end position="671"/>
    </location>
</feature>
<evidence type="ECO:0000259" key="2">
    <source>
        <dbReference type="PROSITE" id="PS50858"/>
    </source>
</evidence>
<feature type="region of interest" description="Disordered" evidence="1">
    <location>
        <begin position="17"/>
        <end position="65"/>
    </location>
</feature>
<evidence type="ECO:0000313" key="3">
    <source>
        <dbReference type="Proteomes" id="UP000050790"/>
    </source>
</evidence>
<reference evidence="4" key="1">
    <citation type="submission" date="2023-11" db="UniProtKB">
        <authorList>
            <consortium name="WormBaseParasite"/>
        </authorList>
    </citation>
    <scope>IDENTIFICATION</scope>
</reference>
<evidence type="ECO:0000256" key="1">
    <source>
        <dbReference type="SAM" id="MobiDB-lite"/>
    </source>
</evidence>
<feature type="region of interest" description="Disordered" evidence="1">
    <location>
        <begin position="445"/>
        <end position="464"/>
    </location>
</feature>
<dbReference type="PROSITE" id="PS50858">
    <property type="entry name" value="BSD"/>
    <property type="match status" value="1"/>
</dbReference>
<proteinExistence type="predicted"/>
<feature type="region of interest" description="Disordered" evidence="1">
    <location>
        <begin position="500"/>
        <end position="540"/>
    </location>
</feature>